<dbReference type="GO" id="GO:0032543">
    <property type="term" value="P:mitochondrial translation"/>
    <property type="evidence" value="ECO:0007669"/>
    <property type="project" value="TreeGrafter"/>
</dbReference>
<dbReference type="Gene3D" id="3.30.1320.10">
    <property type="match status" value="1"/>
</dbReference>
<dbReference type="Pfam" id="PF00886">
    <property type="entry name" value="Ribosomal_S16"/>
    <property type="match status" value="1"/>
</dbReference>
<dbReference type="EMBL" id="CAJNOC010000631">
    <property type="protein sequence ID" value="CAF0784961.1"/>
    <property type="molecule type" value="Genomic_DNA"/>
</dbReference>
<proteinExistence type="inferred from homology"/>
<organism evidence="6 7">
    <name type="scientific">Brachionus calyciflorus</name>
    <dbReference type="NCBI Taxonomy" id="104777"/>
    <lineage>
        <taxon>Eukaryota</taxon>
        <taxon>Metazoa</taxon>
        <taxon>Spiralia</taxon>
        <taxon>Gnathifera</taxon>
        <taxon>Rotifera</taxon>
        <taxon>Eurotatoria</taxon>
        <taxon>Monogononta</taxon>
        <taxon>Pseudotrocha</taxon>
        <taxon>Ploima</taxon>
        <taxon>Brachionidae</taxon>
        <taxon>Brachionus</taxon>
    </lineage>
</organism>
<evidence type="ECO:0000313" key="6">
    <source>
        <dbReference type="EMBL" id="CAF0784961.1"/>
    </source>
</evidence>
<reference evidence="6" key="1">
    <citation type="submission" date="2021-02" db="EMBL/GenBank/DDBJ databases">
        <authorList>
            <person name="Nowell W R."/>
        </authorList>
    </citation>
    <scope>NUCLEOTIDE SEQUENCE</scope>
    <source>
        <strain evidence="6">Ploen Becks lab</strain>
    </source>
</reference>
<evidence type="ECO:0000256" key="1">
    <source>
        <dbReference type="ARBA" id="ARBA00006668"/>
    </source>
</evidence>
<keyword evidence="3" id="KW-0687">Ribonucleoprotein</keyword>
<evidence type="ECO:0000256" key="2">
    <source>
        <dbReference type="ARBA" id="ARBA00022980"/>
    </source>
</evidence>
<dbReference type="InterPro" id="IPR000307">
    <property type="entry name" value="Ribosomal_bS16"/>
</dbReference>
<dbReference type="GO" id="GO:0003735">
    <property type="term" value="F:structural constituent of ribosome"/>
    <property type="evidence" value="ECO:0007669"/>
    <property type="project" value="InterPro"/>
</dbReference>
<keyword evidence="2" id="KW-0689">Ribosomal protein</keyword>
<name>A0A813RN97_9BILA</name>
<evidence type="ECO:0000256" key="4">
    <source>
        <dbReference type="ARBA" id="ARBA00035263"/>
    </source>
</evidence>
<comment type="similarity">
    <text evidence="1">Belongs to the bacterial ribosomal protein bS16 family.</text>
</comment>
<evidence type="ECO:0000256" key="3">
    <source>
        <dbReference type="ARBA" id="ARBA00023274"/>
    </source>
</evidence>
<dbReference type="Proteomes" id="UP000663879">
    <property type="component" value="Unassembled WGS sequence"/>
</dbReference>
<sequence>MLSSLMKSVNLGKIITPSSSFSLIKSNFSNGKILNSDKSDDSKIILTENLPEIPPNYGFPGDENIRSIYEIKKINRSFQYGSPPRLKRRFIKGGLVIRLMPISSCSNRRFFRIAVTRENYDLSDGFIEDLGSYDPMPNRDNNILIALNVERIKYYLSKSTPLKGRVGEVLGLAGLLPVHPSSYLTAYRNRNKLESSNQEAKA</sequence>
<dbReference type="PANTHER" id="PTHR12919:SF20">
    <property type="entry name" value="SMALL RIBOSOMAL SUBUNIT PROTEIN BS16M"/>
    <property type="match status" value="1"/>
</dbReference>
<accession>A0A813RN97</accession>
<dbReference type="OrthoDB" id="407221at2759"/>
<keyword evidence="7" id="KW-1185">Reference proteome</keyword>
<evidence type="ECO:0000256" key="5">
    <source>
        <dbReference type="ARBA" id="ARBA00035438"/>
    </source>
</evidence>
<dbReference type="GO" id="GO:0005763">
    <property type="term" value="C:mitochondrial small ribosomal subunit"/>
    <property type="evidence" value="ECO:0007669"/>
    <property type="project" value="TreeGrafter"/>
</dbReference>
<gene>
    <name evidence="6" type="ORF">OXX778_LOCUS5664</name>
</gene>
<evidence type="ECO:0000313" key="7">
    <source>
        <dbReference type="Proteomes" id="UP000663879"/>
    </source>
</evidence>
<dbReference type="PANTHER" id="PTHR12919">
    <property type="entry name" value="30S RIBOSOMAL PROTEIN S16"/>
    <property type="match status" value="1"/>
</dbReference>
<dbReference type="InterPro" id="IPR023803">
    <property type="entry name" value="Ribosomal_bS16_dom_sf"/>
</dbReference>
<protein>
    <recommendedName>
        <fullName evidence="4">Small ribosomal subunit protein bS16m</fullName>
    </recommendedName>
    <alternativeName>
        <fullName evidence="5">28S ribosomal protein S16, mitochondrial</fullName>
    </alternativeName>
</protein>
<dbReference type="AlphaFoldDB" id="A0A813RN97"/>
<dbReference type="SUPFAM" id="SSF54565">
    <property type="entry name" value="Ribosomal protein S16"/>
    <property type="match status" value="1"/>
</dbReference>
<comment type="caution">
    <text evidence="6">The sequence shown here is derived from an EMBL/GenBank/DDBJ whole genome shotgun (WGS) entry which is preliminary data.</text>
</comment>